<accession>A0ABV8B796</accession>
<name>A0ABV8B796_9BACI</name>
<dbReference type="EMBL" id="JBHRZT010000072">
    <property type="protein sequence ID" value="MFC3885760.1"/>
    <property type="molecule type" value="Genomic_DNA"/>
</dbReference>
<proteinExistence type="predicted"/>
<evidence type="ECO:0000313" key="2">
    <source>
        <dbReference type="Proteomes" id="UP001595752"/>
    </source>
</evidence>
<organism evidence="1 2">
    <name type="scientific">Bacillus songklensis</name>
    <dbReference type="NCBI Taxonomy" id="1069116"/>
    <lineage>
        <taxon>Bacteria</taxon>
        <taxon>Bacillati</taxon>
        <taxon>Bacillota</taxon>
        <taxon>Bacilli</taxon>
        <taxon>Bacillales</taxon>
        <taxon>Bacillaceae</taxon>
        <taxon>Bacillus</taxon>
    </lineage>
</organism>
<dbReference type="RefSeq" id="WP_377918152.1">
    <property type="nucleotide sequence ID" value="NZ_JBHRZT010000072.1"/>
</dbReference>
<gene>
    <name evidence="1" type="ORF">ACFOU2_20695</name>
</gene>
<dbReference type="Proteomes" id="UP001595752">
    <property type="component" value="Unassembled WGS sequence"/>
</dbReference>
<keyword evidence="2" id="KW-1185">Reference proteome</keyword>
<evidence type="ECO:0000313" key="1">
    <source>
        <dbReference type="EMBL" id="MFC3885760.1"/>
    </source>
</evidence>
<evidence type="ECO:0008006" key="3">
    <source>
        <dbReference type="Google" id="ProtNLM"/>
    </source>
</evidence>
<reference evidence="2" key="1">
    <citation type="journal article" date="2019" name="Int. J. Syst. Evol. Microbiol.">
        <title>The Global Catalogue of Microorganisms (GCM) 10K type strain sequencing project: providing services to taxonomists for standard genome sequencing and annotation.</title>
        <authorList>
            <consortium name="The Broad Institute Genomics Platform"/>
            <consortium name="The Broad Institute Genome Sequencing Center for Infectious Disease"/>
            <person name="Wu L."/>
            <person name="Ma J."/>
        </authorList>
    </citation>
    <scope>NUCLEOTIDE SEQUENCE [LARGE SCALE GENOMIC DNA]</scope>
    <source>
        <strain evidence="2">CCUG 61889</strain>
    </source>
</reference>
<comment type="caution">
    <text evidence="1">The sequence shown here is derived from an EMBL/GenBank/DDBJ whole genome shotgun (WGS) entry which is preliminary data.</text>
</comment>
<sequence length="244" mass="27960">MDLHYFASRILQLPDKEEYEKADLLTSSFLLHRKGDVSIFYAAHNEVVNEQAKVFIVGITPGWKQMERSIYTARKCLVQGLSLEETAQAVKKECRFFGSMRHNIIVMLNELELPSYLGIDDCEELFHSKEHLLHTTSLIKHPVFVNGKNYTGHNPSLLKENLFNQYLGCFFEKELMVLEGVLIIPLGKAVETVLRGFVNQKAITEKQCLFAFPHPSGANGHRRKQFALHKELLISKVRHFFAGD</sequence>
<protein>
    <recommendedName>
        <fullName evidence="3">Uracil DNA glycosylase superfamily protein</fullName>
    </recommendedName>
</protein>